<reference evidence="3" key="1">
    <citation type="journal article" date="2014" name="Genome Announc.">
        <title>Draft genome sequence of Rhodosporidium toruloides CECT1137, an oleaginous yeast of biotechnological interest.</title>
        <authorList>
            <person name="Morin N."/>
            <person name="Calcas X."/>
            <person name="Devillers H."/>
            <person name="Durrens P."/>
            <person name="Sherman D.J."/>
            <person name="Nicaud J.-M."/>
            <person name="Neuveglise C."/>
        </authorList>
    </citation>
    <scope>NUCLEOTIDE SEQUENCE</scope>
    <source>
        <strain evidence="3">CECT1137</strain>
    </source>
</reference>
<name>A0A061BE07_RHOTO</name>
<accession>A0A061BE07</accession>
<feature type="region of interest" description="Disordered" evidence="1">
    <location>
        <begin position="317"/>
        <end position="336"/>
    </location>
</feature>
<dbReference type="PROSITE" id="PS51397">
    <property type="entry name" value="WLM"/>
    <property type="match status" value="1"/>
</dbReference>
<dbReference type="GO" id="GO:0070628">
    <property type="term" value="F:proteasome binding"/>
    <property type="evidence" value="ECO:0007669"/>
    <property type="project" value="TreeGrafter"/>
</dbReference>
<dbReference type="InterPro" id="IPR013536">
    <property type="entry name" value="WLM_dom"/>
</dbReference>
<gene>
    <name evidence="3" type="ORF">RHTO0S_16e03818g</name>
</gene>
<feature type="domain" description="WLM" evidence="2">
    <location>
        <begin position="135"/>
        <end position="328"/>
    </location>
</feature>
<dbReference type="PANTHER" id="PTHR47795">
    <property type="entry name" value="UBIQUITIN AND WLM DOMAIN-CONTAINING METALLOPROTEASE SPCC1442.07C"/>
    <property type="match status" value="1"/>
</dbReference>
<feature type="region of interest" description="Disordered" evidence="1">
    <location>
        <begin position="270"/>
        <end position="305"/>
    </location>
</feature>
<sequence length="336" mass="37758">MDLLILLSVTHAGRTVDLSLAPSSSTASLSETLSNEFDLSPSSLKLLVKGKKLDLNRGGAGSFQEALERTFGSTTVAESRTKPVKALLVGTKRSELEAMEAQDALRRKKHTAFLFHQQHQARPSSRSGVHSLSDSLNDPANFRFHHLEPFPKSVPFFDRRKAMLERLAEDPAVKDVMRRHKFAVGVLTELHPTLHTNFSTGEKLLGLNTNAGQKISLRLLTDDLDGLRSYNDVRRVLLHELSHNRFGDHDNNFKELNSLLNREVAAFESSPAFEPWDPPSASSARTAEEHRLNEEAAEKADHQLRFGLEDFVDERREKAGKAAEERARKAREQERR</sequence>
<dbReference type="Gene3D" id="3.10.20.90">
    <property type="entry name" value="Phosphatidylinositol 3-kinase Catalytic Subunit, Chain A, domain 1"/>
    <property type="match status" value="1"/>
</dbReference>
<dbReference type="OrthoDB" id="49605at2759"/>
<dbReference type="EMBL" id="LK052951">
    <property type="protein sequence ID" value="CDR48219.1"/>
    <property type="molecule type" value="Genomic_DNA"/>
</dbReference>
<dbReference type="AlphaFoldDB" id="A0A061BE07"/>
<feature type="compositionally biased region" description="Basic and acidic residues" evidence="1">
    <location>
        <begin position="286"/>
        <end position="305"/>
    </location>
</feature>
<dbReference type="PANTHER" id="PTHR47795:SF1">
    <property type="entry name" value="DNA-DEPENDENT METALLOPROTEASE WSS1 HOMOLOG 2"/>
    <property type="match status" value="1"/>
</dbReference>
<protein>
    <submittedName>
        <fullName evidence="3">RHTO0S16e03818g1_1</fullName>
    </submittedName>
</protein>
<evidence type="ECO:0000256" key="1">
    <source>
        <dbReference type="SAM" id="MobiDB-lite"/>
    </source>
</evidence>
<organism evidence="3">
    <name type="scientific">Rhodotorula toruloides</name>
    <name type="common">Yeast</name>
    <name type="synonym">Rhodosporidium toruloides</name>
    <dbReference type="NCBI Taxonomy" id="5286"/>
    <lineage>
        <taxon>Eukaryota</taxon>
        <taxon>Fungi</taxon>
        <taxon>Dikarya</taxon>
        <taxon>Basidiomycota</taxon>
        <taxon>Pucciniomycotina</taxon>
        <taxon>Microbotryomycetes</taxon>
        <taxon>Sporidiobolales</taxon>
        <taxon>Sporidiobolaceae</taxon>
        <taxon>Rhodotorula</taxon>
    </lineage>
</organism>
<evidence type="ECO:0000313" key="3">
    <source>
        <dbReference type="EMBL" id="CDR48219.1"/>
    </source>
</evidence>
<proteinExistence type="predicted"/>
<evidence type="ECO:0000259" key="2">
    <source>
        <dbReference type="PROSITE" id="PS51397"/>
    </source>
</evidence>
<dbReference type="Pfam" id="PF08325">
    <property type="entry name" value="WLM"/>
    <property type="match status" value="1"/>
</dbReference>